<evidence type="ECO:0000256" key="8">
    <source>
        <dbReference type="SAM" id="MobiDB-lite"/>
    </source>
</evidence>
<sequence length="710" mass="80689">MCGCLFCVALGRPITWKDWQGKSQSAKGFRVVGGVYLQTPGLPFPSLYHTTTTSTSTTHLTQTPPLERCPSRLSAFQCHSHRKNNFRSQYTARQIQTPPGHTHPHPPTHTHPHTHKHAHLTTPHSYLTPASSHLLPLTSFLFFSSPPPSRGANRGKLEFARYQLFKFCWHCGTELTTVQPGACPSPAEATDASRHHYHLHNHHLSHQPVDMKAAEVSRERFAINKSYSIENGYPARRRSLVDDAKFESTINKQRQQSWIEEAQRLSRDGDVSEEEVFLVQSPGEPDAPLTVALVVSLLDGISALPRVIKTIENFKGTVVHVESRPASHKGVAFDVLFRIDIMREPLLSLLKSLRQGASIASVKLLSEHQSSIKEPWFPKHISELDMCNHLMTKYEPDLDMDHPGFADQEYRARRKQIADIAFAYTYGEPIPRVEYRPEEIETWGAVFRELDRLVPTHACRQYREVWDILKRECGYCPESIPQLEDVSRFMKKRTGFSLRPAAGLLTARDFLASLAFRVFQCTQYIRHHSSPHHSPEPDAIHELLGHAPLLAHPAFAQFSQELGLASLGASDEEIEKFATMYWFTVEFGLCREQGEIRAWGAGLLSSFGELQHSLSNKPDHRDFEPSLTAVQPYQDQDYQDVYFVAEGVEDAMEKFRQWTFKTLSRPYEVHYDPFSQTIMVLDSVHKLEGLAACLSLEVLRLNNAVAKMKF</sequence>
<dbReference type="Gene3D" id="1.10.800.10">
    <property type="entry name" value="Aromatic amino acid hydroxylase"/>
    <property type="match status" value="1"/>
</dbReference>
<feature type="binding site" evidence="7">
    <location>
        <position position="586"/>
    </location>
    <ligand>
        <name>Fe cation</name>
        <dbReference type="ChEBI" id="CHEBI:24875"/>
    </ligand>
</feature>
<keyword evidence="5 7" id="KW-0408">Iron</keyword>
<evidence type="ECO:0000256" key="3">
    <source>
        <dbReference type="ARBA" id="ARBA00022723"/>
    </source>
</evidence>
<dbReference type="GO" id="GO:0006585">
    <property type="term" value="P:dopamine biosynthetic process from tyrosine"/>
    <property type="evidence" value="ECO:0007669"/>
    <property type="project" value="TreeGrafter"/>
</dbReference>
<dbReference type="GO" id="GO:0048066">
    <property type="term" value="P:developmental pigmentation"/>
    <property type="evidence" value="ECO:0007669"/>
    <property type="project" value="UniProtKB-ARBA"/>
</dbReference>
<dbReference type="InterPro" id="IPR001273">
    <property type="entry name" value="ArAA_hydroxylase"/>
</dbReference>
<comment type="similarity">
    <text evidence="2">Belongs to the biopterin-dependent aromatic amino acid hydroxylase family.</text>
</comment>
<dbReference type="GO" id="GO:0030424">
    <property type="term" value="C:axon"/>
    <property type="evidence" value="ECO:0007669"/>
    <property type="project" value="TreeGrafter"/>
</dbReference>
<dbReference type="SUPFAM" id="SSF56534">
    <property type="entry name" value="Aromatic aminoacid monoxygenases, catalytic and oligomerization domains"/>
    <property type="match status" value="1"/>
</dbReference>
<comment type="cofactor">
    <cofactor evidence="1 7">
        <name>Fe(2+)</name>
        <dbReference type="ChEBI" id="CHEBI:29033"/>
    </cofactor>
</comment>
<gene>
    <name evidence="10" type="ORF">O3P69_001873</name>
</gene>
<dbReference type="InterPro" id="IPR036329">
    <property type="entry name" value="Aro-AA_hydroxylase_C_sf"/>
</dbReference>
<feature type="region of interest" description="Disordered" evidence="8">
    <location>
        <begin position="95"/>
        <end position="123"/>
    </location>
</feature>
<feature type="domain" description="Biopterin-dependent aromatic amino acid hydroxylase family profile" evidence="9">
    <location>
        <begin position="362"/>
        <end position="709"/>
    </location>
</feature>
<evidence type="ECO:0000313" key="11">
    <source>
        <dbReference type="Proteomes" id="UP001487740"/>
    </source>
</evidence>
<keyword evidence="3 7" id="KW-0479">Metal-binding</keyword>
<evidence type="ECO:0000256" key="7">
    <source>
        <dbReference type="PIRSR" id="PIRSR601273-2"/>
    </source>
</evidence>
<accession>A0AAW0UZZ9</accession>
<feature type="binding site" evidence="7">
    <location>
        <position position="546"/>
    </location>
    <ligand>
        <name>Fe cation</name>
        <dbReference type="ChEBI" id="CHEBI:24875"/>
    </ligand>
</feature>
<name>A0AAW0UZZ9_SCYPA</name>
<dbReference type="GO" id="GO:0005737">
    <property type="term" value="C:cytoplasm"/>
    <property type="evidence" value="ECO:0007669"/>
    <property type="project" value="TreeGrafter"/>
</dbReference>
<dbReference type="FunFam" id="1.10.800.10:FF:000004">
    <property type="entry name" value="Tyrosine 3-monooxygenase"/>
    <property type="match status" value="1"/>
</dbReference>
<dbReference type="GO" id="GO:0043204">
    <property type="term" value="C:perikaryon"/>
    <property type="evidence" value="ECO:0007669"/>
    <property type="project" value="TreeGrafter"/>
</dbReference>
<dbReference type="PRINTS" id="PR00372">
    <property type="entry name" value="FYWHYDRXLASE"/>
</dbReference>
<dbReference type="PANTHER" id="PTHR11473:SF15">
    <property type="entry name" value="TYROSINE 3-MONOOXYGENASE"/>
    <property type="match status" value="1"/>
</dbReference>
<reference evidence="10 11" key="1">
    <citation type="submission" date="2023-03" db="EMBL/GenBank/DDBJ databases">
        <title>High-quality genome of Scylla paramamosain provides insights in environmental adaptation.</title>
        <authorList>
            <person name="Zhang L."/>
        </authorList>
    </citation>
    <scope>NUCLEOTIDE SEQUENCE [LARGE SCALE GENOMIC DNA]</scope>
    <source>
        <strain evidence="10">LZ_2023a</strain>
        <tissue evidence="10">Muscle</tissue>
    </source>
</reference>
<dbReference type="GO" id="GO:0005506">
    <property type="term" value="F:iron ion binding"/>
    <property type="evidence" value="ECO:0007669"/>
    <property type="project" value="InterPro"/>
</dbReference>
<evidence type="ECO:0000256" key="2">
    <source>
        <dbReference type="ARBA" id="ARBA00009712"/>
    </source>
</evidence>
<feature type="binding site" evidence="7">
    <location>
        <position position="541"/>
    </location>
    <ligand>
        <name>Fe cation</name>
        <dbReference type="ChEBI" id="CHEBI:24875"/>
    </ligand>
</feature>
<evidence type="ECO:0000256" key="1">
    <source>
        <dbReference type="ARBA" id="ARBA00001954"/>
    </source>
</evidence>
<dbReference type="InterPro" id="IPR036951">
    <property type="entry name" value="ArAA_hydroxylase_sf"/>
</dbReference>
<dbReference type="Pfam" id="PF00351">
    <property type="entry name" value="Biopterin_H"/>
    <property type="match status" value="1"/>
</dbReference>
<keyword evidence="4" id="KW-0560">Oxidoreductase</keyword>
<evidence type="ECO:0000256" key="6">
    <source>
        <dbReference type="ARBA" id="ARBA00023033"/>
    </source>
</evidence>
<dbReference type="AlphaFoldDB" id="A0AAW0UZZ9"/>
<dbReference type="PROSITE" id="PS51410">
    <property type="entry name" value="BH4_AAA_HYDROXYL_2"/>
    <property type="match status" value="1"/>
</dbReference>
<dbReference type="SUPFAM" id="SSF55021">
    <property type="entry name" value="ACT-like"/>
    <property type="match status" value="1"/>
</dbReference>
<comment type="caution">
    <text evidence="10">The sequence shown here is derived from an EMBL/GenBank/DDBJ whole genome shotgun (WGS) entry which is preliminary data.</text>
</comment>
<evidence type="ECO:0000313" key="10">
    <source>
        <dbReference type="EMBL" id="KAK8405674.1"/>
    </source>
</evidence>
<dbReference type="InterPro" id="IPR045865">
    <property type="entry name" value="ACT-like_dom_sf"/>
</dbReference>
<dbReference type="EMBL" id="JARAKH010000003">
    <property type="protein sequence ID" value="KAK8405674.1"/>
    <property type="molecule type" value="Genomic_DNA"/>
</dbReference>
<evidence type="ECO:0000256" key="5">
    <source>
        <dbReference type="ARBA" id="ARBA00023004"/>
    </source>
</evidence>
<dbReference type="GO" id="GO:0004511">
    <property type="term" value="F:tyrosine 3-monooxygenase activity"/>
    <property type="evidence" value="ECO:0007669"/>
    <property type="project" value="TreeGrafter"/>
</dbReference>
<feature type="compositionally biased region" description="Basic residues" evidence="8">
    <location>
        <begin position="102"/>
        <end position="119"/>
    </location>
</feature>
<keyword evidence="6" id="KW-0503">Monooxygenase</keyword>
<organism evidence="10 11">
    <name type="scientific">Scylla paramamosain</name>
    <name type="common">Mud crab</name>
    <dbReference type="NCBI Taxonomy" id="85552"/>
    <lineage>
        <taxon>Eukaryota</taxon>
        <taxon>Metazoa</taxon>
        <taxon>Ecdysozoa</taxon>
        <taxon>Arthropoda</taxon>
        <taxon>Crustacea</taxon>
        <taxon>Multicrustacea</taxon>
        <taxon>Malacostraca</taxon>
        <taxon>Eumalacostraca</taxon>
        <taxon>Eucarida</taxon>
        <taxon>Decapoda</taxon>
        <taxon>Pleocyemata</taxon>
        <taxon>Brachyura</taxon>
        <taxon>Eubrachyura</taxon>
        <taxon>Portunoidea</taxon>
        <taxon>Portunidae</taxon>
        <taxon>Portuninae</taxon>
        <taxon>Scylla</taxon>
    </lineage>
</organism>
<protein>
    <recommendedName>
        <fullName evidence="9">Biopterin-dependent aromatic amino acid hydroxylase family profile domain-containing protein</fullName>
    </recommendedName>
</protein>
<evidence type="ECO:0000259" key="9">
    <source>
        <dbReference type="PROSITE" id="PS51410"/>
    </source>
</evidence>
<proteinExistence type="inferred from homology"/>
<evidence type="ECO:0000256" key="4">
    <source>
        <dbReference type="ARBA" id="ARBA00023002"/>
    </source>
</evidence>
<keyword evidence="11" id="KW-1185">Reference proteome</keyword>
<dbReference type="PANTHER" id="PTHR11473">
    <property type="entry name" value="AROMATIC AMINO ACID HYDROXYLASE"/>
    <property type="match status" value="1"/>
</dbReference>
<dbReference type="InterPro" id="IPR019774">
    <property type="entry name" value="Aromatic-AA_hydroxylase_C"/>
</dbReference>
<dbReference type="Proteomes" id="UP001487740">
    <property type="component" value="Unassembled WGS sequence"/>
</dbReference>